<evidence type="ECO:0000256" key="1">
    <source>
        <dbReference type="ARBA" id="ARBA00004609"/>
    </source>
</evidence>
<evidence type="ECO:0000256" key="4">
    <source>
        <dbReference type="ARBA" id="ARBA00022475"/>
    </source>
</evidence>
<evidence type="ECO:0000256" key="5">
    <source>
        <dbReference type="ARBA" id="ARBA00022525"/>
    </source>
</evidence>
<evidence type="ECO:0000256" key="2">
    <source>
        <dbReference type="ARBA" id="ARBA00004613"/>
    </source>
</evidence>
<feature type="domain" description="CFEM" evidence="18">
    <location>
        <begin position="1"/>
        <end position="109"/>
    </location>
</feature>
<keyword evidence="20" id="KW-1185">Reference proteome</keyword>
<evidence type="ECO:0000256" key="11">
    <source>
        <dbReference type="ARBA" id="ARBA00023136"/>
    </source>
</evidence>
<keyword evidence="14" id="KW-0449">Lipoprotein</keyword>
<sequence length="318" mass="31457">MKWHIVIGASFVASLVSAQIDKFPPCALDCISQLNAIAGCGDTDYACFCNSNAFIQGFDPCAASFCPPSDSEAITNAAIGLCLGVGVTVTVTVQAPTATPTRPAALASFPVCAFDCVTQLNAIAGCADTDFKCFCGSNAFLEGFNPCIYQLCQPSDYQDTSDAAEKLCAQNGVTVTVTATPIETKTSSPGSSSAKSSAPNETTSPGGQSTTAAGTSSPAESSAPPESTAAGETSSPAETTQPAGSTTQPAETTQPAGNTTPAPTSPSAGVSMSSVTTARGNGTVTGGGGSTPTTNAAPQNTGALGVFAAGLLFVAALL</sequence>
<evidence type="ECO:0000256" key="17">
    <source>
        <dbReference type="SAM" id="SignalP"/>
    </source>
</evidence>
<reference evidence="19 20" key="1">
    <citation type="submission" date="2019-10" db="EMBL/GenBank/DDBJ databases">
        <authorList>
            <person name="Palmer J.M."/>
        </authorList>
    </citation>
    <scope>NUCLEOTIDE SEQUENCE [LARGE SCALE GENOMIC DNA]</scope>
    <source>
        <strain evidence="19 20">TWF694</strain>
    </source>
</reference>
<keyword evidence="4" id="KW-1003">Cell membrane</keyword>
<evidence type="ECO:0000256" key="9">
    <source>
        <dbReference type="ARBA" id="ARBA00022729"/>
    </source>
</evidence>
<dbReference type="EMBL" id="JAVHJO010000002">
    <property type="protein sequence ID" value="KAK6542448.1"/>
    <property type="molecule type" value="Genomic_DNA"/>
</dbReference>
<feature type="disulfide bond" evidence="15">
    <location>
        <begin position="126"/>
        <end position="133"/>
    </location>
</feature>
<dbReference type="InterPro" id="IPR008427">
    <property type="entry name" value="Extracellular_membr_CFEM_dom"/>
</dbReference>
<feature type="region of interest" description="Disordered" evidence="16">
    <location>
        <begin position="180"/>
        <end position="299"/>
    </location>
</feature>
<organism evidence="19 20">
    <name type="scientific">Orbilia ellipsospora</name>
    <dbReference type="NCBI Taxonomy" id="2528407"/>
    <lineage>
        <taxon>Eukaryota</taxon>
        <taxon>Fungi</taxon>
        <taxon>Dikarya</taxon>
        <taxon>Ascomycota</taxon>
        <taxon>Pezizomycotina</taxon>
        <taxon>Orbiliomycetes</taxon>
        <taxon>Orbiliales</taxon>
        <taxon>Orbiliaceae</taxon>
        <taxon>Orbilia</taxon>
    </lineage>
</organism>
<feature type="binding site" description="axial binding residue" evidence="15">
    <location>
        <position position="44"/>
    </location>
    <ligand>
        <name>heme</name>
        <dbReference type="ChEBI" id="CHEBI:30413"/>
    </ligand>
    <ligandPart>
        <name>Fe</name>
        <dbReference type="ChEBI" id="CHEBI:18248"/>
    </ligandPart>
</feature>
<protein>
    <recommendedName>
        <fullName evidence="18">CFEM domain-containing protein</fullName>
    </recommendedName>
</protein>
<comment type="similarity">
    <text evidence="3">Belongs to the RBT5 family.</text>
</comment>
<evidence type="ECO:0000313" key="19">
    <source>
        <dbReference type="EMBL" id="KAK6542448.1"/>
    </source>
</evidence>
<comment type="subcellular location">
    <subcellularLocation>
        <location evidence="1">Cell membrane</location>
        <topology evidence="1">Lipid-anchor</topology>
        <topology evidence="1">GPI-anchor</topology>
    </subcellularLocation>
    <subcellularLocation>
        <location evidence="2">Secreted</location>
    </subcellularLocation>
</comment>
<feature type="binding site" description="axial binding residue" evidence="15">
    <location>
        <position position="130"/>
    </location>
    <ligand>
        <name>heme</name>
        <dbReference type="ChEBI" id="CHEBI:30413"/>
    </ligand>
    <ligandPart>
        <name>Fe</name>
        <dbReference type="ChEBI" id="CHEBI:18248"/>
    </ligandPart>
</feature>
<keyword evidence="13" id="KW-0325">Glycoprotein</keyword>
<evidence type="ECO:0000256" key="10">
    <source>
        <dbReference type="ARBA" id="ARBA00023004"/>
    </source>
</evidence>
<feature type="chain" id="PRO_5043373348" description="CFEM domain-containing protein" evidence="17">
    <location>
        <begin position="19"/>
        <end position="318"/>
    </location>
</feature>
<evidence type="ECO:0000256" key="16">
    <source>
        <dbReference type="SAM" id="MobiDB-lite"/>
    </source>
</evidence>
<evidence type="ECO:0000256" key="15">
    <source>
        <dbReference type="PROSITE-ProRule" id="PRU01356"/>
    </source>
</evidence>
<keyword evidence="8 15" id="KW-0479">Metal-binding</keyword>
<proteinExistence type="inferred from homology"/>
<feature type="signal peptide" evidence="17">
    <location>
        <begin position="1"/>
        <end position="18"/>
    </location>
</feature>
<feature type="disulfide bond" evidence="15">
    <location>
        <begin position="40"/>
        <end position="47"/>
    </location>
</feature>
<evidence type="ECO:0000259" key="18">
    <source>
        <dbReference type="PROSITE" id="PS52012"/>
    </source>
</evidence>
<evidence type="ECO:0000313" key="20">
    <source>
        <dbReference type="Proteomes" id="UP001365542"/>
    </source>
</evidence>
<keyword evidence="9 17" id="KW-0732">Signal</keyword>
<feature type="disulfide bond" evidence="15">
    <location>
        <begin position="49"/>
        <end position="82"/>
    </location>
</feature>
<dbReference type="PANTHER" id="PTHR37928">
    <property type="entry name" value="CFEM DOMAIN PROTEIN (AFU_ORTHOLOGUE AFUA_6G14090)"/>
    <property type="match status" value="1"/>
</dbReference>
<keyword evidence="5" id="KW-0964">Secreted</keyword>
<evidence type="ECO:0000256" key="12">
    <source>
        <dbReference type="ARBA" id="ARBA00023157"/>
    </source>
</evidence>
<feature type="disulfide bond" evidence="15">
    <location>
        <begin position="30"/>
        <end position="61"/>
    </location>
</feature>
<evidence type="ECO:0000256" key="6">
    <source>
        <dbReference type="ARBA" id="ARBA00022617"/>
    </source>
</evidence>
<feature type="domain" description="CFEM" evidence="18">
    <location>
        <begin position="106"/>
        <end position="195"/>
    </location>
</feature>
<evidence type="ECO:0000256" key="3">
    <source>
        <dbReference type="ARBA" id="ARBA00010031"/>
    </source>
</evidence>
<gene>
    <name evidence="19" type="ORF">TWF694_006401</name>
</gene>
<keyword evidence="12 15" id="KW-1015">Disulfide bond</keyword>
<dbReference type="PROSITE" id="PS52012">
    <property type="entry name" value="CFEM"/>
    <property type="match status" value="2"/>
</dbReference>
<feature type="compositionally biased region" description="Low complexity" evidence="16">
    <location>
        <begin position="184"/>
        <end position="232"/>
    </location>
</feature>
<keyword evidence="11" id="KW-0472">Membrane</keyword>
<feature type="disulfide bond" evidence="15">
    <location>
        <begin position="135"/>
        <end position="168"/>
    </location>
</feature>
<dbReference type="GO" id="GO:0005886">
    <property type="term" value="C:plasma membrane"/>
    <property type="evidence" value="ECO:0007669"/>
    <property type="project" value="UniProtKB-SubCell"/>
</dbReference>
<dbReference type="SMART" id="SM00747">
    <property type="entry name" value="CFEM"/>
    <property type="match status" value="2"/>
</dbReference>
<keyword evidence="7" id="KW-0336">GPI-anchor</keyword>
<dbReference type="PANTHER" id="PTHR37928:SF2">
    <property type="entry name" value="GPI ANCHORED CFEM DOMAIN PROTEIN (AFU_ORTHOLOGUE AFUA_6G10580)"/>
    <property type="match status" value="1"/>
</dbReference>
<dbReference type="InterPro" id="IPR051735">
    <property type="entry name" value="CFEM_domain"/>
</dbReference>
<comment type="caution">
    <text evidence="19">The sequence shown here is derived from an EMBL/GenBank/DDBJ whole genome shotgun (WGS) entry which is preliminary data.</text>
</comment>
<dbReference type="Proteomes" id="UP001365542">
    <property type="component" value="Unassembled WGS sequence"/>
</dbReference>
<evidence type="ECO:0000256" key="8">
    <source>
        <dbReference type="ARBA" id="ARBA00022723"/>
    </source>
</evidence>
<dbReference type="GO" id="GO:0005576">
    <property type="term" value="C:extracellular region"/>
    <property type="evidence" value="ECO:0007669"/>
    <property type="project" value="UniProtKB-SubCell"/>
</dbReference>
<dbReference type="Pfam" id="PF05730">
    <property type="entry name" value="CFEM"/>
    <property type="match status" value="2"/>
</dbReference>
<evidence type="ECO:0000256" key="7">
    <source>
        <dbReference type="ARBA" id="ARBA00022622"/>
    </source>
</evidence>
<keyword evidence="10 15" id="KW-0408">Iron</keyword>
<dbReference type="AlphaFoldDB" id="A0AAV9XRQ6"/>
<dbReference type="GO" id="GO:0098552">
    <property type="term" value="C:side of membrane"/>
    <property type="evidence" value="ECO:0007669"/>
    <property type="project" value="UniProtKB-KW"/>
</dbReference>
<feature type="disulfide bond" evidence="15">
    <location>
        <begin position="26"/>
        <end position="66"/>
    </location>
</feature>
<feature type="compositionally biased region" description="Polar residues" evidence="16">
    <location>
        <begin position="233"/>
        <end position="275"/>
    </location>
</feature>
<dbReference type="GO" id="GO:0046872">
    <property type="term" value="F:metal ion binding"/>
    <property type="evidence" value="ECO:0007669"/>
    <property type="project" value="UniProtKB-UniRule"/>
</dbReference>
<evidence type="ECO:0000256" key="14">
    <source>
        <dbReference type="ARBA" id="ARBA00023288"/>
    </source>
</evidence>
<feature type="disulfide bond" evidence="15">
    <location>
        <begin position="112"/>
        <end position="152"/>
    </location>
</feature>
<accession>A0AAV9XRQ6</accession>
<name>A0AAV9XRQ6_9PEZI</name>
<feature type="disulfide bond" evidence="15">
    <location>
        <begin position="116"/>
        <end position="147"/>
    </location>
</feature>
<keyword evidence="6 15" id="KW-0349">Heme</keyword>
<evidence type="ECO:0000256" key="13">
    <source>
        <dbReference type="ARBA" id="ARBA00023180"/>
    </source>
</evidence>